<proteinExistence type="predicted"/>
<name>A0A1T4USP2_9GAMM</name>
<dbReference type="Proteomes" id="UP000191116">
    <property type="component" value="Unassembled WGS sequence"/>
</dbReference>
<gene>
    <name evidence="1" type="ORF">CZ814_03639</name>
</gene>
<reference evidence="1 2" key="1">
    <citation type="submission" date="2017-02" db="EMBL/GenBank/DDBJ databases">
        <authorList>
            <person name="Peterson S.W."/>
        </authorList>
    </citation>
    <scope>NUCLEOTIDE SEQUENCE [LARGE SCALE GENOMIC DNA]</scope>
    <source>
        <strain evidence="1 2">CECT 9189</strain>
    </source>
</reference>
<evidence type="ECO:0000313" key="2">
    <source>
        <dbReference type="Proteomes" id="UP000191116"/>
    </source>
</evidence>
<dbReference type="AlphaFoldDB" id="A0A1T4USP2"/>
<sequence>MKLHSKDNDIFVRLQNVGFIKQECIIPIWKINWSG</sequence>
<evidence type="ECO:0000313" key="1">
    <source>
        <dbReference type="EMBL" id="SKA55646.1"/>
    </source>
</evidence>
<organism evidence="1 2">
    <name type="scientific">Photobacterium toruni</name>
    <dbReference type="NCBI Taxonomy" id="1935446"/>
    <lineage>
        <taxon>Bacteria</taxon>
        <taxon>Pseudomonadati</taxon>
        <taxon>Pseudomonadota</taxon>
        <taxon>Gammaproteobacteria</taxon>
        <taxon>Vibrionales</taxon>
        <taxon>Vibrionaceae</taxon>
        <taxon>Photobacterium</taxon>
    </lineage>
</organism>
<accession>A0A1T4USP2</accession>
<protein>
    <submittedName>
        <fullName evidence="1">Uncharacterized protein</fullName>
    </submittedName>
</protein>
<dbReference type="EMBL" id="FUWP01000031">
    <property type="protein sequence ID" value="SKA55646.1"/>
    <property type="molecule type" value="Genomic_DNA"/>
</dbReference>